<dbReference type="InterPro" id="IPR040442">
    <property type="entry name" value="Pyrv_kinase-like_dom_sf"/>
</dbReference>
<keyword evidence="2" id="KW-1185">Reference proteome</keyword>
<dbReference type="Gene3D" id="3.20.20.60">
    <property type="entry name" value="Phosphoenolpyruvate-binding domains"/>
    <property type="match status" value="1"/>
</dbReference>
<dbReference type="Proteomes" id="UP000249619">
    <property type="component" value="Unassembled WGS sequence"/>
</dbReference>
<accession>A0A364N5D2</accession>
<protein>
    <submittedName>
        <fullName evidence="1">PEP phosphonomutase-like protein</fullName>
    </submittedName>
</protein>
<dbReference type="InterPro" id="IPR039556">
    <property type="entry name" value="ICL/PEPM"/>
</dbReference>
<reference evidence="2" key="1">
    <citation type="submission" date="2018-05" db="EMBL/GenBank/DDBJ databases">
        <title>Draft genome sequence of Stemphylium lycopersici strain CIDEFI 213.</title>
        <authorList>
            <person name="Medina R."/>
            <person name="Franco M.E.E."/>
            <person name="Lucentini C.G."/>
            <person name="Saparrat M.C.N."/>
            <person name="Balatti P.A."/>
        </authorList>
    </citation>
    <scope>NUCLEOTIDE SEQUENCE [LARGE SCALE GENOMIC DNA]</scope>
    <source>
        <strain evidence="2">CIDEFI 213</strain>
    </source>
</reference>
<dbReference type="PANTHER" id="PTHR42905">
    <property type="entry name" value="PHOSPHOENOLPYRUVATE CARBOXYLASE"/>
    <property type="match status" value="1"/>
</dbReference>
<dbReference type="EMBL" id="QGDH01000054">
    <property type="protein sequence ID" value="RAR11790.1"/>
    <property type="molecule type" value="Genomic_DNA"/>
</dbReference>
<dbReference type="CDD" id="cd00377">
    <property type="entry name" value="ICL_PEPM"/>
    <property type="match status" value="1"/>
</dbReference>
<dbReference type="Pfam" id="PF13714">
    <property type="entry name" value="PEP_mutase"/>
    <property type="match status" value="1"/>
</dbReference>
<evidence type="ECO:0000313" key="2">
    <source>
        <dbReference type="Proteomes" id="UP000249619"/>
    </source>
</evidence>
<comment type="caution">
    <text evidence="1">The sequence shown here is derived from an EMBL/GenBank/DDBJ whole genome shotgun (WGS) entry which is preliminary data.</text>
</comment>
<dbReference type="SUPFAM" id="SSF51621">
    <property type="entry name" value="Phosphoenolpyruvate/pyruvate domain"/>
    <property type="match status" value="1"/>
</dbReference>
<dbReference type="AlphaFoldDB" id="A0A364N5D2"/>
<name>A0A364N5D2_STELY</name>
<sequence length="267" mass="28348">MSSSPLNALAQRLKALHAPGKPLVLTNVWDAISASAIASLPSTKALATASAAISAASGLSDDDLTLDVNLRAVETIARVAAANNLPLTVDLQDGFGDQLEEAVKRVIALGATGINLEDYGREIDGLYGIDEQCDRISRTMAVASEKGVTDFVINARTDALFAGTGVEDAIKRGKRYLDAGAWNVFVWGGPSRKGWGRDEVEKVCRALDGRLNVILVTMREDGLTIKELEDIGVARISVGPQLMYQSKTLLAGEAQKILDGRSSAIEL</sequence>
<organism evidence="1 2">
    <name type="scientific">Stemphylium lycopersici</name>
    <name type="common">Tomato gray leaf spot disease fungus</name>
    <name type="synonym">Thyrospora lycopersici</name>
    <dbReference type="NCBI Taxonomy" id="183478"/>
    <lineage>
        <taxon>Eukaryota</taxon>
        <taxon>Fungi</taxon>
        <taxon>Dikarya</taxon>
        <taxon>Ascomycota</taxon>
        <taxon>Pezizomycotina</taxon>
        <taxon>Dothideomycetes</taxon>
        <taxon>Pleosporomycetidae</taxon>
        <taxon>Pleosporales</taxon>
        <taxon>Pleosporineae</taxon>
        <taxon>Pleosporaceae</taxon>
        <taxon>Stemphylium</taxon>
    </lineage>
</organism>
<gene>
    <name evidence="1" type="ORF">DDE83_004387</name>
</gene>
<dbReference type="GO" id="GO:0003824">
    <property type="term" value="F:catalytic activity"/>
    <property type="evidence" value="ECO:0007669"/>
    <property type="project" value="InterPro"/>
</dbReference>
<dbReference type="PANTHER" id="PTHR42905:SF16">
    <property type="entry name" value="CARBOXYPHOSPHONOENOLPYRUVATE PHOSPHONOMUTASE-LIKE PROTEIN (AFU_ORTHOLOGUE AFUA_5G07230)"/>
    <property type="match status" value="1"/>
</dbReference>
<dbReference type="STRING" id="183478.A0A364N5D2"/>
<dbReference type="InterPro" id="IPR015813">
    <property type="entry name" value="Pyrv/PenolPyrv_kinase-like_dom"/>
</dbReference>
<evidence type="ECO:0000313" key="1">
    <source>
        <dbReference type="EMBL" id="RAR11790.1"/>
    </source>
</evidence>
<proteinExistence type="predicted"/>